<accession>A0ABW7NWR7</accession>
<gene>
    <name evidence="1" type="ORF">RA271_29815</name>
</gene>
<protein>
    <submittedName>
        <fullName evidence="1">AEC family transporter</fullName>
    </submittedName>
</protein>
<evidence type="ECO:0000313" key="1">
    <source>
        <dbReference type="EMBL" id="MFH7519295.1"/>
    </source>
</evidence>
<dbReference type="Gene3D" id="1.20.1530.20">
    <property type="match status" value="1"/>
</dbReference>
<comment type="caution">
    <text evidence="1">The sequence shown here is derived from an EMBL/GenBank/DDBJ whole genome shotgun (WGS) entry which is preliminary data.</text>
</comment>
<organism evidence="1 2">
    <name type="scientific">Pseudomonas syringae pv. tagetis</name>
    <dbReference type="NCBI Taxonomy" id="129140"/>
    <lineage>
        <taxon>Bacteria</taxon>
        <taxon>Pseudomonadati</taxon>
        <taxon>Pseudomonadota</taxon>
        <taxon>Gammaproteobacteria</taxon>
        <taxon>Pseudomonadales</taxon>
        <taxon>Pseudomonadaceae</taxon>
        <taxon>Pseudomonas</taxon>
    </lineage>
</organism>
<dbReference type="Proteomes" id="UP001610657">
    <property type="component" value="Unassembled WGS sequence"/>
</dbReference>
<evidence type="ECO:0000313" key="2">
    <source>
        <dbReference type="Proteomes" id="UP001610657"/>
    </source>
</evidence>
<sequence length="71" mass="7612">TLAASLWGFRGPELGSLHQYFASPTAAASYFMARTANGNYELAAASIVITSLAAAVTRKVGIFIRQWGGWF</sequence>
<keyword evidence="2" id="KW-1185">Reference proteome</keyword>
<feature type="non-terminal residue" evidence="1">
    <location>
        <position position="1"/>
    </location>
</feature>
<dbReference type="EMBL" id="JAVCQK010000665">
    <property type="protein sequence ID" value="MFH7519295.1"/>
    <property type="molecule type" value="Genomic_DNA"/>
</dbReference>
<proteinExistence type="predicted"/>
<reference evidence="1 2" key="1">
    <citation type="submission" date="2023-08" db="EMBL/GenBank/DDBJ databases">
        <title>Genomic and mutational analysis of Pseudomonas syringae pv. tagetis EB037 pathogenicity on sunflower.</title>
        <authorList>
            <person name="Maul J.E."/>
        </authorList>
    </citation>
    <scope>NUCLEOTIDE SEQUENCE [LARGE SCALE GENOMIC DNA]</scope>
    <source>
        <strain evidence="1 2">EB037_T1</strain>
    </source>
</reference>
<name>A0ABW7NWR7_9PSED</name>
<dbReference type="InterPro" id="IPR038770">
    <property type="entry name" value="Na+/solute_symporter_sf"/>
</dbReference>